<dbReference type="Proteomes" id="UP000232149">
    <property type="component" value="Unassembled WGS sequence"/>
</dbReference>
<gene>
    <name evidence="2" type="ORF">CH376_06680</name>
    <name evidence="1" type="ORF">CH380_06520</name>
</gene>
<evidence type="ECO:0000313" key="4">
    <source>
        <dbReference type="Proteomes" id="UP000232188"/>
    </source>
</evidence>
<dbReference type="Proteomes" id="UP000232188">
    <property type="component" value="Unassembled WGS sequence"/>
</dbReference>
<evidence type="ECO:0000313" key="3">
    <source>
        <dbReference type="Proteomes" id="UP000232149"/>
    </source>
</evidence>
<protein>
    <submittedName>
        <fullName evidence="1">Uncharacterized protein</fullName>
    </submittedName>
</protein>
<organism evidence="1 4">
    <name type="scientific">Leptospira adleri</name>
    <dbReference type="NCBI Taxonomy" id="2023186"/>
    <lineage>
        <taxon>Bacteria</taxon>
        <taxon>Pseudomonadati</taxon>
        <taxon>Spirochaetota</taxon>
        <taxon>Spirochaetia</taxon>
        <taxon>Leptospirales</taxon>
        <taxon>Leptospiraceae</taxon>
        <taxon>Leptospira</taxon>
    </lineage>
</organism>
<dbReference type="RefSeq" id="WP_100784933.1">
    <property type="nucleotide sequence ID" value="NZ_NPDU01000013.1"/>
</dbReference>
<comment type="caution">
    <text evidence="1">The sequence shown here is derived from an EMBL/GenBank/DDBJ whole genome shotgun (WGS) entry which is preliminary data.</text>
</comment>
<dbReference type="EMBL" id="NPDV01000004">
    <property type="protein sequence ID" value="PJZ54159.1"/>
    <property type="molecule type" value="Genomic_DNA"/>
</dbReference>
<dbReference type="AlphaFoldDB" id="A0A2M9YRP4"/>
<reference evidence="3 4" key="1">
    <citation type="submission" date="2017-07" db="EMBL/GenBank/DDBJ databases">
        <title>Leptospira spp. isolated from tropical soils.</title>
        <authorList>
            <person name="Thibeaux R."/>
            <person name="Iraola G."/>
            <person name="Ferres I."/>
            <person name="Bierque E."/>
            <person name="Girault D."/>
            <person name="Soupe-Gilbert M.-E."/>
            <person name="Picardeau M."/>
            <person name="Goarant C."/>
        </authorList>
    </citation>
    <scope>NUCLEOTIDE SEQUENCE [LARGE SCALE GENOMIC DNA]</scope>
    <source>
        <strain evidence="1 4">FH2-B-C1</strain>
        <strain evidence="2 3">FH2-B-D1</strain>
    </source>
</reference>
<proteinExistence type="predicted"/>
<evidence type="ECO:0000313" key="1">
    <source>
        <dbReference type="EMBL" id="PJZ54159.1"/>
    </source>
</evidence>
<accession>A0A2M9YRP4</accession>
<keyword evidence="3" id="KW-1185">Reference proteome</keyword>
<name>A0A2M9YRP4_9LEPT</name>
<dbReference type="EMBL" id="NPDU01000013">
    <property type="protein sequence ID" value="PJZ62661.1"/>
    <property type="molecule type" value="Genomic_DNA"/>
</dbReference>
<sequence length="277" mass="30861">MKNYILAFSTFLIFNILIAESSKNSQKGAEIVERANQFIEQLSYPMRERDLKPEGEIGRTFEELKKDSEDFIKEAKADKTAFNEVEKVKTKLQQIKAEYIRKREQIASEEYNFKPRFGISPGIMYLSGQGRGEYLSGASVDSFGFIVANEKLRNITRLFPTVTGYWSPEKISPFFVGITVGLNEGKNSGLGYSLAYGISLGVVLSGNVHFGVFYGQIYDPSVRKLPAYLNLSQPYPSYLLGPDAKPSYQYAGFSVPTEAVNGIYNALGIVISISVGK</sequence>
<evidence type="ECO:0000313" key="2">
    <source>
        <dbReference type="EMBL" id="PJZ62661.1"/>
    </source>
</evidence>